<dbReference type="EMBL" id="PEDF01000075">
    <property type="protein sequence ID" value="RFZ41800.1"/>
    <property type="molecule type" value="Genomic_DNA"/>
</dbReference>
<reference evidence="1 2" key="1">
    <citation type="journal article" date="2018" name="Sci. Rep.">
        <title>Extensive genomic diversity among Mycobacterium marinum strains revealed by whole genome sequencing.</title>
        <authorList>
            <person name="Das S."/>
            <person name="Pettersson B.M."/>
            <person name="Behra P.R."/>
            <person name="Mallick A."/>
            <person name="Cheramie M."/>
            <person name="Ramesh M."/>
            <person name="Shirreff L."/>
            <person name="DuCote T."/>
            <person name="Dasgupta S."/>
            <person name="Ennis D.G."/>
            <person name="Kirsebom L.A."/>
        </authorList>
    </citation>
    <scope>NUCLEOTIDE SEQUENCE [LARGE SCALE GENOMIC DNA]</scope>
    <source>
        <strain evidence="1 2">Davis1</strain>
    </source>
</reference>
<gene>
    <name evidence="1" type="ORF">DAVIS_02454</name>
</gene>
<accession>A0A2Z5YM20</accession>
<name>A0A2Z5YM20_MYCMR</name>
<evidence type="ECO:0000313" key="2">
    <source>
        <dbReference type="Proteomes" id="UP000257451"/>
    </source>
</evidence>
<comment type="caution">
    <text evidence="1">The sequence shown here is derived from an EMBL/GenBank/DDBJ whole genome shotgun (WGS) entry which is preliminary data.</text>
</comment>
<protein>
    <submittedName>
        <fullName evidence="1">Uncharacterized protein</fullName>
    </submittedName>
</protein>
<dbReference type="InterPro" id="IPR033458">
    <property type="entry name" value="DUF5134"/>
</dbReference>
<organism evidence="1 2">
    <name type="scientific">Mycobacterium marinum</name>
    <dbReference type="NCBI Taxonomy" id="1781"/>
    <lineage>
        <taxon>Bacteria</taxon>
        <taxon>Bacillati</taxon>
        <taxon>Actinomycetota</taxon>
        <taxon>Actinomycetes</taxon>
        <taxon>Mycobacteriales</taxon>
        <taxon>Mycobacteriaceae</taxon>
        <taxon>Mycobacterium</taxon>
        <taxon>Mycobacterium ulcerans group</taxon>
    </lineage>
</organism>
<dbReference type="Pfam" id="PF17197">
    <property type="entry name" value="DUF5134"/>
    <property type="match status" value="1"/>
</dbReference>
<proteinExistence type="predicted"/>
<dbReference type="GeneID" id="34340298"/>
<sequence>MIHDLTLRWVVTALFALSAAECGLPIITVRRPWTLVVGHGLHFAMAVAMATMAWPWATRLPTTGPVTFFLLATVWFAVMALRAAPTTAVRVRYGYHAIMMLATAWMYAVMSMPGTAMTAMNMPATSGAPIWFSAANWLGTVGFAGAGAFWILRRLSDRRRGAPRYSWLGDSVQAMMAGGMAVLFLAMLFPI</sequence>
<dbReference type="RefSeq" id="WP_020730766.1">
    <property type="nucleotide sequence ID" value="NZ_BQLA01000130.1"/>
</dbReference>
<evidence type="ECO:0000313" key="1">
    <source>
        <dbReference type="EMBL" id="RFZ41800.1"/>
    </source>
</evidence>
<dbReference type="Proteomes" id="UP000257451">
    <property type="component" value="Unassembled WGS sequence"/>
</dbReference>
<dbReference type="AlphaFoldDB" id="A0A2Z5YM20"/>